<dbReference type="PANTHER" id="PTHR33602:SF1">
    <property type="entry name" value="REGULATORY PROTEIN RECX FAMILY PROTEIN"/>
    <property type="match status" value="1"/>
</dbReference>
<dbReference type="GO" id="GO:0005737">
    <property type="term" value="C:cytoplasm"/>
    <property type="evidence" value="ECO:0007669"/>
    <property type="project" value="UniProtKB-SubCell"/>
</dbReference>
<reference evidence="16" key="1">
    <citation type="submission" date="2020-05" db="EMBL/GenBank/DDBJ databases">
        <authorList>
            <person name="Chiriac C."/>
            <person name="Salcher M."/>
            <person name="Ghai R."/>
            <person name="Kavagutti S V."/>
        </authorList>
    </citation>
    <scope>NUCLEOTIDE SEQUENCE</scope>
</reference>
<evidence type="ECO:0000313" key="8">
    <source>
        <dbReference type="EMBL" id="CAB4657106.1"/>
    </source>
</evidence>
<dbReference type="InterPro" id="IPR003783">
    <property type="entry name" value="Regulatory_RecX"/>
</dbReference>
<evidence type="ECO:0000313" key="13">
    <source>
        <dbReference type="EMBL" id="CAB4891691.1"/>
    </source>
</evidence>
<dbReference type="EMBL" id="CAFBPG010000006">
    <property type="protein sequence ID" value="CAB5003227.1"/>
    <property type="molecule type" value="Genomic_DNA"/>
</dbReference>
<dbReference type="EMBL" id="CAEZUA010000007">
    <property type="protein sequence ID" value="CAB4581890.1"/>
    <property type="molecule type" value="Genomic_DNA"/>
</dbReference>
<evidence type="ECO:0000256" key="1">
    <source>
        <dbReference type="ARBA" id="ARBA00004496"/>
    </source>
</evidence>
<gene>
    <name evidence="7" type="ORF">UFOPK1773_00221</name>
    <name evidence="8" type="ORF">UFOPK2288_00186</name>
    <name evidence="9" type="ORF">UFOPK2589_00265</name>
    <name evidence="10" type="ORF">UFOPK2931_00281</name>
    <name evidence="11" type="ORF">UFOPK3056_00153</name>
    <name evidence="12" type="ORF">UFOPK3287_00309</name>
    <name evidence="13" type="ORF">UFOPK3558_00132</name>
    <name evidence="14" type="ORF">UFOPK3916_00072</name>
    <name evidence="15" type="ORF">UFOPK4074_00160</name>
    <name evidence="16" type="ORF">UFOPK4372_00306</name>
</gene>
<evidence type="ECO:0000256" key="4">
    <source>
        <dbReference type="ARBA" id="ARBA00022490"/>
    </source>
</evidence>
<evidence type="ECO:0000259" key="5">
    <source>
        <dbReference type="Pfam" id="PF02631"/>
    </source>
</evidence>
<dbReference type="EMBL" id="CAFBJH010000011">
    <property type="protein sequence ID" value="CAB4848403.1"/>
    <property type="molecule type" value="Genomic_DNA"/>
</dbReference>
<dbReference type="EMBL" id="CAFBQZ010000012">
    <property type="protein sequence ID" value="CAB5070657.1"/>
    <property type="molecule type" value="Genomic_DNA"/>
</dbReference>
<feature type="domain" description="RecX third three-helical" evidence="6">
    <location>
        <begin position="86"/>
        <end position="133"/>
    </location>
</feature>
<organism evidence="16">
    <name type="scientific">freshwater metagenome</name>
    <dbReference type="NCBI Taxonomy" id="449393"/>
    <lineage>
        <taxon>unclassified sequences</taxon>
        <taxon>metagenomes</taxon>
        <taxon>ecological metagenomes</taxon>
    </lineage>
</organism>
<dbReference type="InterPro" id="IPR036388">
    <property type="entry name" value="WH-like_DNA-bd_sf"/>
</dbReference>
<dbReference type="PANTHER" id="PTHR33602">
    <property type="entry name" value="REGULATORY PROTEIN RECX FAMILY PROTEIN"/>
    <property type="match status" value="1"/>
</dbReference>
<dbReference type="EMBL" id="CAFAAR010000006">
    <property type="protein sequence ID" value="CAB4795535.1"/>
    <property type="molecule type" value="Genomic_DNA"/>
</dbReference>
<dbReference type="Pfam" id="PF21981">
    <property type="entry name" value="RecX_HTH3"/>
    <property type="match status" value="1"/>
</dbReference>
<evidence type="ECO:0000256" key="3">
    <source>
        <dbReference type="ARBA" id="ARBA00018111"/>
    </source>
</evidence>
<sequence>MAPRAKSRGELFDLLKRRGVTEDIANAVLYRLQEQGHINDEEFARAWSESRQRAKKLSKRTIATELRGKGVSQDIIELVTSEIGHDEEFSIAMELTHRKYRPIAHLESEIIRRRIHGALARRGFSSSVINACMREIGI</sequence>
<evidence type="ECO:0000313" key="15">
    <source>
        <dbReference type="EMBL" id="CAB5003227.1"/>
    </source>
</evidence>
<comment type="subcellular location">
    <subcellularLocation>
        <location evidence="1">Cytoplasm</location>
    </subcellularLocation>
</comment>
<name>A0A6J7V3F8_9ZZZZ</name>
<dbReference type="EMBL" id="CAFBMI010000005">
    <property type="protein sequence ID" value="CAB4891691.1"/>
    <property type="molecule type" value="Genomic_DNA"/>
</dbReference>
<evidence type="ECO:0000259" key="6">
    <source>
        <dbReference type="Pfam" id="PF21981"/>
    </source>
</evidence>
<evidence type="ECO:0000313" key="12">
    <source>
        <dbReference type="EMBL" id="CAB4848403.1"/>
    </source>
</evidence>
<evidence type="ECO:0000313" key="16">
    <source>
        <dbReference type="EMBL" id="CAB5070657.1"/>
    </source>
</evidence>
<dbReference type="EMBL" id="CAEZXT010000009">
    <property type="protein sequence ID" value="CAB4690963.1"/>
    <property type="molecule type" value="Genomic_DNA"/>
</dbReference>
<keyword evidence="4" id="KW-0963">Cytoplasm</keyword>
<dbReference type="EMBL" id="CAEZWS010000005">
    <property type="protein sequence ID" value="CAB4657106.1"/>
    <property type="molecule type" value="Genomic_DNA"/>
</dbReference>
<dbReference type="Pfam" id="PF02631">
    <property type="entry name" value="RecX_HTH2"/>
    <property type="match status" value="1"/>
</dbReference>
<dbReference type="GO" id="GO:0006282">
    <property type="term" value="P:regulation of DNA repair"/>
    <property type="evidence" value="ECO:0007669"/>
    <property type="project" value="InterPro"/>
</dbReference>
<accession>A0A6J7V3F8</accession>
<protein>
    <recommendedName>
        <fullName evidence="3">Regulatory protein RecX</fullName>
    </recommendedName>
</protein>
<evidence type="ECO:0000313" key="11">
    <source>
        <dbReference type="EMBL" id="CAB4795535.1"/>
    </source>
</evidence>
<dbReference type="EMBL" id="CAFBOE010000002">
    <property type="protein sequence ID" value="CAB4968291.1"/>
    <property type="molecule type" value="Genomic_DNA"/>
</dbReference>
<comment type="similarity">
    <text evidence="2">Belongs to the RecX family.</text>
</comment>
<feature type="domain" description="RecX second three-helical" evidence="5">
    <location>
        <begin position="39"/>
        <end position="77"/>
    </location>
</feature>
<evidence type="ECO:0000313" key="14">
    <source>
        <dbReference type="EMBL" id="CAB4968291.1"/>
    </source>
</evidence>
<evidence type="ECO:0000256" key="2">
    <source>
        <dbReference type="ARBA" id="ARBA00009695"/>
    </source>
</evidence>
<evidence type="ECO:0000313" key="7">
    <source>
        <dbReference type="EMBL" id="CAB4581890.1"/>
    </source>
</evidence>
<dbReference type="InterPro" id="IPR053924">
    <property type="entry name" value="RecX_HTH_2nd"/>
</dbReference>
<evidence type="ECO:0000313" key="9">
    <source>
        <dbReference type="EMBL" id="CAB4690963.1"/>
    </source>
</evidence>
<dbReference type="Gene3D" id="1.10.10.10">
    <property type="entry name" value="Winged helix-like DNA-binding domain superfamily/Winged helix DNA-binding domain"/>
    <property type="match status" value="2"/>
</dbReference>
<dbReference type="EMBL" id="CAEZZZ010000007">
    <property type="protein sequence ID" value="CAB4773471.1"/>
    <property type="molecule type" value="Genomic_DNA"/>
</dbReference>
<proteinExistence type="inferred from homology"/>
<evidence type="ECO:0000313" key="10">
    <source>
        <dbReference type="EMBL" id="CAB4773471.1"/>
    </source>
</evidence>
<dbReference type="InterPro" id="IPR053925">
    <property type="entry name" value="RecX_HTH_3rd"/>
</dbReference>
<dbReference type="AlphaFoldDB" id="A0A6J7V3F8"/>